<dbReference type="PIRSF" id="PIRSF029288">
    <property type="entry name" value="SciE_ImpE"/>
    <property type="match status" value="1"/>
</dbReference>
<dbReference type="InterPro" id="IPR009211">
    <property type="entry name" value="TagJ"/>
</dbReference>
<accession>Q6LUD5</accession>
<dbReference type="Pfam" id="PF07024">
    <property type="entry name" value="ImpE"/>
    <property type="match status" value="1"/>
</dbReference>
<evidence type="ECO:0000313" key="1">
    <source>
        <dbReference type="EMBL" id="CAG19090.1"/>
    </source>
</evidence>
<name>Q6LUD5_PHOPR</name>
<proteinExistence type="predicted"/>
<dbReference type="SUPFAM" id="SSF144059">
    <property type="entry name" value="ImpE-like"/>
    <property type="match status" value="1"/>
</dbReference>
<dbReference type="AlphaFoldDB" id="Q6LUD5"/>
<sequence>MLNVNSRLQNESISDIISDYIQQLKNTPSNSDVRSDFIELLCIDGQLERADQQLSLLIQQCPEYLVGGNNLRQLIHAAQARVDFFNGNATAKLLVGDQDSFQHFVELIFARNQGLVEQVIHHTTQLDAKRKPAPLTVNGVAYDDCRDLDDLLAGYLEVFGTDGQYYLLPFSSIHRLQFMPISSLVEMTWRKVDIDVIDGPSGDAFIPMTYLTSLTDAEKLGKETDWREISSTPVVIGLGQKMWLVGEEAMAVMQCELIEGTAVN</sequence>
<evidence type="ECO:0008006" key="3">
    <source>
        <dbReference type="Google" id="ProtNLM"/>
    </source>
</evidence>
<protein>
    <recommendedName>
        <fullName evidence="3">Protein of avirulence locus ImpE</fullName>
    </recommendedName>
</protein>
<organism evidence="1 2">
    <name type="scientific">Photobacterium profundum (strain SS9)</name>
    <dbReference type="NCBI Taxonomy" id="298386"/>
    <lineage>
        <taxon>Bacteria</taxon>
        <taxon>Pseudomonadati</taxon>
        <taxon>Pseudomonadota</taxon>
        <taxon>Gammaproteobacteria</taxon>
        <taxon>Vibrionales</taxon>
        <taxon>Vibrionaceae</taxon>
        <taxon>Photobacterium</taxon>
    </lineage>
</organism>
<dbReference type="KEGG" id="ppr:PBPRA0669"/>
<dbReference type="EMBL" id="CR378665">
    <property type="protein sequence ID" value="CAG19090.1"/>
    <property type="molecule type" value="Genomic_DNA"/>
</dbReference>
<gene>
    <name evidence="1" type="primary">VPA1032</name>
    <name evidence="1" type="ordered locus">PBPRA0669</name>
</gene>
<dbReference type="Proteomes" id="UP000000593">
    <property type="component" value="Chromosome 1"/>
</dbReference>
<reference evidence="2" key="1">
    <citation type="journal article" date="2005" name="Science">
        <title>Life at depth: Photobacterium profundum genome sequence and expression analysis.</title>
        <authorList>
            <person name="Vezzi A."/>
            <person name="Campanaro S."/>
            <person name="D'Angelo M."/>
            <person name="Simonato F."/>
            <person name="Vitulo N."/>
            <person name="Lauro F.M."/>
            <person name="Cestaro A."/>
            <person name="Malacrida G."/>
            <person name="Simionati B."/>
            <person name="Cannata N."/>
            <person name="Romualdi C."/>
            <person name="Bartlett D.H."/>
            <person name="Valle G."/>
        </authorList>
    </citation>
    <scope>NUCLEOTIDE SEQUENCE [LARGE SCALE GENOMIC DNA]</scope>
    <source>
        <strain evidence="2">ATCC BAA-1253 / SS9</strain>
    </source>
</reference>
<dbReference type="eggNOG" id="COG4455">
    <property type="taxonomic scope" value="Bacteria"/>
</dbReference>
<dbReference type="HOGENOM" id="CLU_087908_0_0_6"/>
<evidence type="ECO:0000313" key="2">
    <source>
        <dbReference type="Proteomes" id="UP000000593"/>
    </source>
</evidence>
<dbReference type="InterPro" id="IPR011990">
    <property type="entry name" value="TPR-like_helical_dom_sf"/>
</dbReference>
<dbReference type="Gene3D" id="1.25.40.10">
    <property type="entry name" value="Tetratricopeptide repeat domain"/>
    <property type="match status" value="1"/>
</dbReference>
<dbReference type="STRING" id="298386.PBPRA0669"/>
<dbReference type="RefSeq" id="WP_011217438.1">
    <property type="nucleotide sequence ID" value="NC_006370.1"/>
</dbReference>
<keyword evidence="2" id="KW-1185">Reference proteome</keyword>